<keyword evidence="20" id="KW-1185">Reference proteome</keyword>
<protein>
    <recommendedName>
        <fullName evidence="13">Inactive metallocarboxypeptidase ECM14</fullName>
    </recommendedName>
    <alternativeName>
        <fullName evidence="14">Inactive metallocarboxypeptidase ecm14</fullName>
    </alternativeName>
</protein>
<comment type="caution">
    <text evidence="15">Lacks conserved residue(s) required for the propagation of feature annotation.</text>
</comment>
<comment type="cofactor">
    <cofactor evidence="1">
        <name>Zn(2+)</name>
        <dbReference type="ChEBI" id="CHEBI:29105"/>
    </cofactor>
</comment>
<evidence type="ECO:0000256" key="6">
    <source>
        <dbReference type="ARBA" id="ARBA00022554"/>
    </source>
</evidence>
<evidence type="ECO:0000256" key="16">
    <source>
        <dbReference type="SAM" id="MobiDB-lite"/>
    </source>
</evidence>
<feature type="domain" description="Peptidase M14" evidence="18">
    <location>
        <begin position="239"/>
        <end position="559"/>
    </location>
</feature>
<dbReference type="CDD" id="cd03860">
    <property type="entry name" value="M14_CP_A-B_like"/>
    <property type="match status" value="1"/>
</dbReference>
<dbReference type="Pfam" id="PF00246">
    <property type="entry name" value="Peptidase_M14"/>
    <property type="match status" value="1"/>
</dbReference>
<sequence length="627" mass="70806">MHCRNYVLSYLLLALVALISTPPWVSAVPSRGHGRALLPPFQLPHPVLKRPVGDKDDEDRGWCRRFYDIVIQRLAGKKRECKAKDEISGSQIRQQSNFGSLSNLRARYDEDIVLRFNISSIDEAEALAEATAVLFLDIWESNNEWVDIRLSKDVVRVNHFPYHDYLFTKFQVSPLLGLLPPSLQRSHTPLIYDLTQAISQSYPSPSNKDQSSQASHGSPAFTHDLRAPSGIAENPFFSNYQPLSVIVPWMKLLAALFPSHVTIFSIGLSFEGRDIPAFRLGVHPTNPELPQAPRKTVIISGGSHAREWISVSTVNYMAYSFITSYGKSEVVTKLLEEFDWVFIPTVNVDGYVYTWESDRLWRKNKQDTTLSFCRGIDLDRSWGFQWDGSSRGNPCSESFPGEFAFQAVESRRLAEWAKNETDNNNAKFVGFLDFHSYSQQILYPYSYSCSNLPPSLENLEELAMGLAKAIRISSGELYGITSACEGTVSMRNGKRVVHPRMETGGGSALDWFYHEVGVRYAYQIKLRDTGSYGFLLPKENIIPTGEEALHAITYFGKFLEGGPPFTDESLVTEMGEPTKDESKRVQTEQTALEPETREGISHVEAGDLVDGDDDADVLTWELRRRRR</sequence>
<keyword evidence="10" id="KW-1015">Disulfide bond</keyword>
<evidence type="ECO:0000256" key="12">
    <source>
        <dbReference type="ARBA" id="ARBA00025210"/>
    </source>
</evidence>
<evidence type="ECO:0000256" key="15">
    <source>
        <dbReference type="PROSITE-ProRule" id="PRU01379"/>
    </source>
</evidence>
<feature type="compositionally biased region" description="Basic and acidic residues" evidence="16">
    <location>
        <begin position="576"/>
        <end position="586"/>
    </location>
</feature>
<evidence type="ECO:0000256" key="14">
    <source>
        <dbReference type="ARBA" id="ARBA00026213"/>
    </source>
</evidence>
<evidence type="ECO:0000256" key="1">
    <source>
        <dbReference type="ARBA" id="ARBA00001947"/>
    </source>
</evidence>
<dbReference type="FunFam" id="3.40.630.10:FF:000060">
    <property type="entry name" value="Putative metallocarboxypeptidase ecm14"/>
    <property type="match status" value="1"/>
</dbReference>
<evidence type="ECO:0000313" key="20">
    <source>
        <dbReference type="Proteomes" id="UP000698800"/>
    </source>
</evidence>
<dbReference type="SUPFAM" id="SSF53187">
    <property type="entry name" value="Zn-dependent exopeptidases"/>
    <property type="match status" value="1"/>
</dbReference>
<keyword evidence="8 17" id="KW-0732">Signal</keyword>
<dbReference type="InterPro" id="IPR000834">
    <property type="entry name" value="Peptidase_M14"/>
</dbReference>
<comment type="function">
    <text evidence="12">Inactive carboxypeptidase that may play a role in cell wall organization and biogenesis.</text>
</comment>
<evidence type="ECO:0000256" key="17">
    <source>
        <dbReference type="SAM" id="SignalP"/>
    </source>
</evidence>
<evidence type="ECO:0000256" key="2">
    <source>
        <dbReference type="ARBA" id="ARBA00004116"/>
    </source>
</evidence>
<feature type="chain" id="PRO_5040429907" description="Inactive metallocarboxypeptidase ECM14" evidence="17">
    <location>
        <begin position="28"/>
        <end position="627"/>
    </location>
</feature>
<dbReference type="EMBL" id="JAGHQL010000179">
    <property type="protein sequence ID" value="KAH0536817.1"/>
    <property type="molecule type" value="Genomic_DNA"/>
</dbReference>
<evidence type="ECO:0000256" key="5">
    <source>
        <dbReference type="ARBA" id="ARBA00022525"/>
    </source>
</evidence>
<evidence type="ECO:0000256" key="11">
    <source>
        <dbReference type="ARBA" id="ARBA00023316"/>
    </source>
</evidence>
<organism evidence="19 20">
    <name type="scientific">Glutinoglossum americanum</name>
    <dbReference type="NCBI Taxonomy" id="1670608"/>
    <lineage>
        <taxon>Eukaryota</taxon>
        <taxon>Fungi</taxon>
        <taxon>Dikarya</taxon>
        <taxon>Ascomycota</taxon>
        <taxon>Pezizomycotina</taxon>
        <taxon>Geoglossomycetes</taxon>
        <taxon>Geoglossales</taxon>
        <taxon>Geoglossaceae</taxon>
        <taxon>Glutinoglossum</taxon>
    </lineage>
</organism>
<dbReference type="GO" id="GO:0008270">
    <property type="term" value="F:zinc ion binding"/>
    <property type="evidence" value="ECO:0007669"/>
    <property type="project" value="InterPro"/>
</dbReference>
<evidence type="ECO:0000256" key="4">
    <source>
        <dbReference type="ARBA" id="ARBA00005988"/>
    </source>
</evidence>
<feature type="compositionally biased region" description="Basic and acidic residues" evidence="16">
    <location>
        <begin position="594"/>
        <end position="605"/>
    </location>
</feature>
<comment type="subcellular location">
    <subcellularLocation>
        <location evidence="3">Secreted</location>
    </subcellularLocation>
    <subcellularLocation>
        <location evidence="2">Vacuole</location>
    </subcellularLocation>
</comment>
<dbReference type="PRINTS" id="PR00765">
    <property type="entry name" value="CRBOXYPTASEA"/>
</dbReference>
<keyword evidence="9" id="KW-0862">Zinc</keyword>
<evidence type="ECO:0000256" key="7">
    <source>
        <dbReference type="ARBA" id="ARBA00022723"/>
    </source>
</evidence>
<evidence type="ECO:0000256" key="13">
    <source>
        <dbReference type="ARBA" id="ARBA00026187"/>
    </source>
</evidence>
<dbReference type="GO" id="GO:0006508">
    <property type="term" value="P:proteolysis"/>
    <property type="evidence" value="ECO:0007669"/>
    <property type="project" value="InterPro"/>
</dbReference>
<keyword evidence="5" id="KW-0964">Secreted</keyword>
<reference evidence="19" key="1">
    <citation type="submission" date="2021-03" db="EMBL/GenBank/DDBJ databases">
        <title>Comparative genomics and phylogenomic investigation of the class Geoglossomycetes provide insights into ecological specialization and systematics.</title>
        <authorList>
            <person name="Melie T."/>
            <person name="Pirro S."/>
            <person name="Miller A.N."/>
            <person name="Quandt A."/>
        </authorList>
    </citation>
    <scope>NUCLEOTIDE SEQUENCE</scope>
    <source>
        <strain evidence="19">GBOQ0MN5Z8</strain>
    </source>
</reference>
<keyword evidence="7" id="KW-0479">Metal-binding</keyword>
<dbReference type="PROSITE" id="PS00132">
    <property type="entry name" value="CARBOXYPEPT_ZN_1"/>
    <property type="match status" value="1"/>
</dbReference>
<dbReference type="Gene3D" id="3.40.630.10">
    <property type="entry name" value="Zn peptidases"/>
    <property type="match status" value="1"/>
</dbReference>
<evidence type="ECO:0000259" key="18">
    <source>
        <dbReference type="PROSITE" id="PS52035"/>
    </source>
</evidence>
<feature type="region of interest" description="Disordered" evidence="16">
    <location>
        <begin position="575"/>
        <end position="608"/>
    </location>
</feature>
<proteinExistence type="inferred from homology"/>
<dbReference type="OrthoDB" id="3626597at2759"/>
<name>A0A9P8I5G5_9PEZI</name>
<dbReference type="AlphaFoldDB" id="A0A9P8I5G5"/>
<dbReference type="SMART" id="SM00631">
    <property type="entry name" value="Zn_pept"/>
    <property type="match status" value="1"/>
</dbReference>
<keyword evidence="11" id="KW-0961">Cell wall biogenesis/degradation</keyword>
<dbReference type="GO" id="GO:0071555">
    <property type="term" value="P:cell wall organization"/>
    <property type="evidence" value="ECO:0007669"/>
    <property type="project" value="UniProtKB-KW"/>
</dbReference>
<keyword evidence="6" id="KW-0926">Vacuole</keyword>
<dbReference type="Proteomes" id="UP000698800">
    <property type="component" value="Unassembled WGS sequence"/>
</dbReference>
<evidence type="ECO:0000256" key="9">
    <source>
        <dbReference type="ARBA" id="ARBA00022833"/>
    </source>
</evidence>
<accession>A0A9P8I5G5</accession>
<evidence type="ECO:0000256" key="8">
    <source>
        <dbReference type="ARBA" id="ARBA00022729"/>
    </source>
</evidence>
<comment type="similarity">
    <text evidence="4 15">Belongs to the peptidase M14 family.</text>
</comment>
<dbReference type="PANTHER" id="PTHR11705">
    <property type="entry name" value="PROTEASE FAMILY M14 CARBOXYPEPTIDASE A,B"/>
    <property type="match status" value="1"/>
</dbReference>
<dbReference type="GO" id="GO:0005773">
    <property type="term" value="C:vacuole"/>
    <property type="evidence" value="ECO:0007669"/>
    <property type="project" value="UniProtKB-SubCell"/>
</dbReference>
<evidence type="ECO:0000313" key="19">
    <source>
        <dbReference type="EMBL" id="KAH0536817.1"/>
    </source>
</evidence>
<evidence type="ECO:0000256" key="10">
    <source>
        <dbReference type="ARBA" id="ARBA00023157"/>
    </source>
</evidence>
<feature type="signal peptide" evidence="17">
    <location>
        <begin position="1"/>
        <end position="27"/>
    </location>
</feature>
<dbReference type="PANTHER" id="PTHR11705:SF147">
    <property type="entry name" value="INACTIVE METALLOCARBOXYPEPTIDASE ECM14"/>
    <property type="match status" value="1"/>
</dbReference>
<comment type="caution">
    <text evidence="19">The sequence shown here is derived from an EMBL/GenBank/DDBJ whole genome shotgun (WGS) entry which is preliminary data.</text>
</comment>
<gene>
    <name evidence="19" type="ORF">FGG08_006350</name>
</gene>
<dbReference type="PROSITE" id="PS52035">
    <property type="entry name" value="PEPTIDASE_M14"/>
    <property type="match status" value="1"/>
</dbReference>
<dbReference type="InterPro" id="IPR057246">
    <property type="entry name" value="CARBOXYPEPT_ZN_1"/>
</dbReference>
<dbReference type="GO" id="GO:0005576">
    <property type="term" value="C:extracellular region"/>
    <property type="evidence" value="ECO:0007669"/>
    <property type="project" value="UniProtKB-SubCell"/>
</dbReference>
<evidence type="ECO:0000256" key="3">
    <source>
        <dbReference type="ARBA" id="ARBA00004613"/>
    </source>
</evidence>
<dbReference type="GO" id="GO:0004181">
    <property type="term" value="F:metallocarboxypeptidase activity"/>
    <property type="evidence" value="ECO:0007669"/>
    <property type="project" value="InterPro"/>
</dbReference>